<keyword evidence="2" id="KW-0067">ATP-binding</keyword>
<dbReference type="InterPro" id="IPR003018">
    <property type="entry name" value="GAF"/>
</dbReference>
<dbReference type="EMBL" id="JAHLPM010000003">
    <property type="protein sequence ID" value="MBU5437421.1"/>
    <property type="molecule type" value="Genomic_DNA"/>
</dbReference>
<feature type="domain" description="Sigma-54 factor interaction" evidence="6">
    <location>
        <begin position="337"/>
        <end position="567"/>
    </location>
</feature>
<dbReference type="SMART" id="SM00091">
    <property type="entry name" value="PAS"/>
    <property type="match status" value="1"/>
</dbReference>
<dbReference type="InterPro" id="IPR058031">
    <property type="entry name" value="AAA_lid_NorR"/>
</dbReference>
<reference evidence="8 9" key="1">
    <citation type="submission" date="2021-06" db="EMBL/GenBank/DDBJ databases">
        <authorList>
            <person name="Sun Q."/>
            <person name="Li D."/>
        </authorList>
    </citation>
    <scope>NUCLEOTIDE SEQUENCE [LARGE SCALE GENOMIC DNA]</scope>
    <source>
        <strain evidence="8 9">MSJ-40</strain>
    </source>
</reference>
<dbReference type="InterPro" id="IPR002197">
    <property type="entry name" value="HTH_Fis"/>
</dbReference>
<dbReference type="Pfam" id="PF13188">
    <property type="entry name" value="PAS_8"/>
    <property type="match status" value="1"/>
</dbReference>
<proteinExistence type="predicted"/>
<dbReference type="CDD" id="cd00130">
    <property type="entry name" value="PAS"/>
    <property type="match status" value="1"/>
</dbReference>
<dbReference type="InterPro" id="IPR000014">
    <property type="entry name" value="PAS"/>
</dbReference>
<dbReference type="InterPro" id="IPR002078">
    <property type="entry name" value="Sigma_54_int"/>
</dbReference>
<comment type="caution">
    <text evidence="8">The sequence shown here is derived from an EMBL/GenBank/DDBJ whole genome shotgun (WGS) entry which is preliminary data.</text>
</comment>
<evidence type="ECO:0000313" key="8">
    <source>
        <dbReference type="EMBL" id="MBU5437421.1"/>
    </source>
</evidence>
<organism evidence="8 9">
    <name type="scientific">Tissierella simiarum</name>
    <dbReference type="NCBI Taxonomy" id="2841534"/>
    <lineage>
        <taxon>Bacteria</taxon>
        <taxon>Bacillati</taxon>
        <taxon>Bacillota</taxon>
        <taxon>Tissierellia</taxon>
        <taxon>Tissierellales</taxon>
        <taxon>Tissierellaceae</taxon>
        <taxon>Tissierella</taxon>
    </lineage>
</organism>
<sequence length="658" mass="75322">MSASLESKLKSWNKFVYEGILDSSVSHDVEESWKRCRKLNVNHLEGTGKQIRPQLLEEIMEKNKVLLEIARPIMKNLLNIVLESHFTLVLTDRDGHILEAIGDDVVRDRANNIRFIPGSIWTEEAVGTNAIGTCLAVDKPIQIVGAEHYCVSHHLWTCSAAAIHDVDGEIIGCINMSGNCNEEHSHTLGIVVAAAFSIEKQIELLHSYELVESMFESISDGIIVVDRDFNIKKMNQGALSILGINKEEAEWLDFHSLFQELNLDTMEEYTKKKKGVYFTDFNLYFQNRRIPCSANIVPIILNNEITGFSLVFKEIKYLHKTVNKVTGNVATYTFDSIFTKDKKMLELIKFGKRMANYKGCILIEGKSGTGKELFAHAIHNQSKRSKEPFVAVNCASLPRDLIESELFGYEKGTFTGALKEGKPGKFELANGGTIFLDEIGELPLELQAKLLRVVENLKVMRIGGNYEKPLDIRIIAATNRNLQEEVQKKNFREDLYFRLNVFKIHIPPLRERPDDILMCAEAFLNRLNQEHPQHRKRYSEEFIQKLKTYNWPGNVRELQNSIERAYYLSDEEIIKPKYLLNLNENLAIEEIDKEIDSVEMVSIDSAIKHNIELMLKSCNGNVSEAALRLNMSRASLYRRIKKHDIELDYIRKSIIKIQ</sequence>
<evidence type="ECO:0000313" key="9">
    <source>
        <dbReference type="Proteomes" id="UP000749471"/>
    </source>
</evidence>
<accession>A0ABS6E4B4</accession>
<dbReference type="InterPro" id="IPR025944">
    <property type="entry name" value="Sigma_54_int_dom_CS"/>
</dbReference>
<dbReference type="PROSITE" id="PS00676">
    <property type="entry name" value="SIGMA54_INTERACT_2"/>
    <property type="match status" value="1"/>
</dbReference>
<feature type="domain" description="PAS" evidence="7">
    <location>
        <begin position="207"/>
        <end position="248"/>
    </location>
</feature>
<dbReference type="PANTHER" id="PTHR32071:SF57">
    <property type="entry name" value="C4-DICARBOXYLATE TRANSPORT TRANSCRIPTIONAL REGULATORY PROTEIN DCTD"/>
    <property type="match status" value="1"/>
</dbReference>
<keyword evidence="5" id="KW-0804">Transcription</keyword>
<dbReference type="SMART" id="SM00382">
    <property type="entry name" value="AAA"/>
    <property type="match status" value="1"/>
</dbReference>
<dbReference type="PANTHER" id="PTHR32071">
    <property type="entry name" value="TRANSCRIPTIONAL REGULATORY PROTEIN"/>
    <property type="match status" value="1"/>
</dbReference>
<gene>
    <name evidence="8" type="ORF">KQI42_05335</name>
</gene>
<dbReference type="Pfam" id="PF00158">
    <property type="entry name" value="Sigma54_activat"/>
    <property type="match status" value="1"/>
</dbReference>
<name>A0ABS6E4B4_9FIRM</name>
<dbReference type="PROSITE" id="PS50045">
    <property type="entry name" value="SIGMA54_INTERACT_4"/>
    <property type="match status" value="1"/>
</dbReference>
<dbReference type="Pfam" id="PF25601">
    <property type="entry name" value="AAA_lid_14"/>
    <property type="match status" value="1"/>
</dbReference>
<evidence type="ECO:0000256" key="4">
    <source>
        <dbReference type="ARBA" id="ARBA00023125"/>
    </source>
</evidence>
<keyword evidence="3" id="KW-0805">Transcription regulation</keyword>
<keyword evidence="1" id="KW-0547">Nucleotide-binding</keyword>
<dbReference type="InterPro" id="IPR025943">
    <property type="entry name" value="Sigma_54_int_dom_ATP-bd_2"/>
</dbReference>
<evidence type="ECO:0000256" key="1">
    <source>
        <dbReference type="ARBA" id="ARBA00022741"/>
    </source>
</evidence>
<protein>
    <submittedName>
        <fullName evidence="8">Sigma-54-dependent Fis family transcriptional regulator</fullName>
    </submittedName>
</protein>
<dbReference type="Pfam" id="PF02954">
    <property type="entry name" value="HTH_8"/>
    <property type="match status" value="1"/>
</dbReference>
<evidence type="ECO:0000259" key="6">
    <source>
        <dbReference type="PROSITE" id="PS50045"/>
    </source>
</evidence>
<dbReference type="NCBIfam" id="TIGR00229">
    <property type="entry name" value="sensory_box"/>
    <property type="match status" value="1"/>
</dbReference>
<evidence type="ECO:0000256" key="2">
    <source>
        <dbReference type="ARBA" id="ARBA00022840"/>
    </source>
</evidence>
<evidence type="ECO:0000256" key="5">
    <source>
        <dbReference type="ARBA" id="ARBA00023163"/>
    </source>
</evidence>
<dbReference type="CDD" id="cd00009">
    <property type="entry name" value="AAA"/>
    <property type="match status" value="1"/>
</dbReference>
<evidence type="ECO:0000256" key="3">
    <source>
        <dbReference type="ARBA" id="ARBA00023015"/>
    </source>
</evidence>
<dbReference type="InterPro" id="IPR003593">
    <property type="entry name" value="AAA+_ATPase"/>
</dbReference>
<dbReference type="PROSITE" id="PS00688">
    <property type="entry name" value="SIGMA54_INTERACT_3"/>
    <property type="match status" value="1"/>
</dbReference>
<keyword evidence="4" id="KW-0238">DNA-binding</keyword>
<dbReference type="Proteomes" id="UP000749471">
    <property type="component" value="Unassembled WGS sequence"/>
</dbReference>
<dbReference type="Pfam" id="PF01590">
    <property type="entry name" value="GAF"/>
    <property type="match status" value="1"/>
</dbReference>
<keyword evidence="9" id="KW-1185">Reference proteome</keyword>
<evidence type="ECO:0000259" key="7">
    <source>
        <dbReference type="PROSITE" id="PS50112"/>
    </source>
</evidence>
<dbReference type="PROSITE" id="PS50112">
    <property type="entry name" value="PAS"/>
    <property type="match status" value="1"/>
</dbReference>
<dbReference type="RefSeq" id="WP_216517498.1">
    <property type="nucleotide sequence ID" value="NZ_JAHLPM010000003.1"/>
</dbReference>